<reference evidence="3" key="1">
    <citation type="submission" date="2014-08" db="EMBL/GenBank/DDBJ databases">
        <authorList>
            <person name="Moulin L."/>
        </authorList>
    </citation>
    <scope>NUCLEOTIDE SEQUENCE [LARGE SCALE GENOMIC DNA]</scope>
</reference>
<keyword evidence="3" id="KW-1185">Reference proteome</keyword>
<gene>
    <name evidence="2" type="ORF">MPL3356_380012</name>
</gene>
<accession>A0A090DWU8</accession>
<evidence type="ECO:0000313" key="2">
    <source>
        <dbReference type="EMBL" id="CDX21526.1"/>
    </source>
</evidence>
<evidence type="ECO:0000256" key="1">
    <source>
        <dbReference type="SAM" id="MobiDB-lite"/>
    </source>
</evidence>
<feature type="region of interest" description="Disordered" evidence="1">
    <location>
        <begin position="91"/>
        <end position="126"/>
    </location>
</feature>
<evidence type="ECO:0000313" key="3">
    <source>
        <dbReference type="Proteomes" id="UP000045285"/>
    </source>
</evidence>
<name>A0A090DWU8_MESPL</name>
<protein>
    <submittedName>
        <fullName evidence="2">Uncharacterized protein</fullName>
    </submittedName>
</protein>
<dbReference type="AlphaFoldDB" id="A0A090DWU8"/>
<sequence length="126" mass="14464">MRPQFPDGPYCFGEHVSLVLVAAMLSAHREWLARRPSRDNRNVRTQRTIIELARVNLVDRPSFYSMGVMALILAERLAGIVVPFDDRRVLKAGPSHTDREPPRTGEQFKAAHPRNPLFSPRESHYF</sequence>
<organism evidence="2 3">
    <name type="scientific">Mesorhizobium plurifarium</name>
    <dbReference type="NCBI Taxonomy" id="69974"/>
    <lineage>
        <taxon>Bacteria</taxon>
        <taxon>Pseudomonadati</taxon>
        <taxon>Pseudomonadota</taxon>
        <taxon>Alphaproteobacteria</taxon>
        <taxon>Hyphomicrobiales</taxon>
        <taxon>Phyllobacteriaceae</taxon>
        <taxon>Mesorhizobium</taxon>
    </lineage>
</organism>
<proteinExistence type="predicted"/>
<dbReference type="EMBL" id="CCMZ01000032">
    <property type="protein sequence ID" value="CDX21526.1"/>
    <property type="molecule type" value="Genomic_DNA"/>
</dbReference>
<dbReference type="Proteomes" id="UP000045285">
    <property type="component" value="Unassembled WGS sequence"/>
</dbReference>